<feature type="signal peptide" evidence="4">
    <location>
        <begin position="1"/>
        <end position="27"/>
    </location>
</feature>
<dbReference type="Pfam" id="PF00353">
    <property type="entry name" value="HemolysinCabind"/>
    <property type="match status" value="5"/>
</dbReference>
<dbReference type="InterPro" id="IPR011049">
    <property type="entry name" value="Serralysin-like_metalloprot_C"/>
</dbReference>
<sequence>MHTSTGTVILVGWAFVVPLLPAVPASAAEAMCEGRAATHIGTEGDDVLVGTDGDDVMVGLGGDDTVSGLLGNDVICGDAGSDRLAGMAGDDRILGGRDSDAGGDVIWPGTGSDHVDAGLDPLTLEDYSVPADTIKYEDLLEAGVAGGIRVDLSTAALGGLGVVVEPSGTDHVVVAELLAIVGTREADVMIGSAYPDVLAGRGGADQIDGGGGHDALYADYSDNDVLPEADGPDEIDGGPGSDWIVLGRAGGTARGGEDPDHLAAGPASGQADLHGEDGADEILVAATEDVDVEGGAGRDSIVLGLTPGSRGISLDGGSSNDLALLHVRNAGFPQGSTITVDLARRVLHTGMRAGRLHSLELMGFIGKDEQWRVRGTHRNESVLLRGGRGLEARMGGGRDTVVGTRGPDVLDMGGGRDFANGRQGRDTCLAAERVRSCENVRGGRSDRAVRQAREQARDALGGVVPRTSAVPRLPVGGSGLHE</sequence>
<dbReference type="SUPFAM" id="SSF51120">
    <property type="entry name" value="beta-Roll"/>
    <property type="match status" value="2"/>
</dbReference>
<evidence type="ECO:0000313" key="6">
    <source>
        <dbReference type="Proteomes" id="UP000294853"/>
    </source>
</evidence>
<dbReference type="Gene3D" id="2.150.10.10">
    <property type="entry name" value="Serralysin-like metalloprotease, C-terminal"/>
    <property type="match status" value="1"/>
</dbReference>
<comment type="subcellular location">
    <subcellularLocation>
        <location evidence="1">Secreted</location>
    </subcellularLocation>
</comment>
<evidence type="ECO:0000313" key="5">
    <source>
        <dbReference type="EMBL" id="QBX56194.1"/>
    </source>
</evidence>
<dbReference type="RefSeq" id="WP_135268185.1">
    <property type="nucleotide sequence ID" value="NZ_CP038436.1"/>
</dbReference>
<evidence type="ECO:0000256" key="2">
    <source>
        <dbReference type="ARBA" id="ARBA00022525"/>
    </source>
</evidence>
<evidence type="ECO:0000256" key="4">
    <source>
        <dbReference type="SAM" id="SignalP"/>
    </source>
</evidence>
<gene>
    <name evidence="5" type="ORF">EXE58_12420</name>
</gene>
<accession>A0A4P7IFW9</accession>
<dbReference type="PRINTS" id="PR00313">
    <property type="entry name" value="CABNDNGRPT"/>
</dbReference>
<protein>
    <submittedName>
        <fullName evidence="5">Calcium-binding protein</fullName>
    </submittedName>
</protein>
<dbReference type="AlphaFoldDB" id="A0A4P7IFW9"/>
<organism evidence="5 6">
    <name type="scientific">Nocardioides seonyuensis</name>
    <dbReference type="NCBI Taxonomy" id="2518371"/>
    <lineage>
        <taxon>Bacteria</taxon>
        <taxon>Bacillati</taxon>
        <taxon>Actinomycetota</taxon>
        <taxon>Actinomycetes</taxon>
        <taxon>Propionibacteriales</taxon>
        <taxon>Nocardioidaceae</taxon>
        <taxon>Nocardioides</taxon>
    </lineage>
</organism>
<evidence type="ECO:0000256" key="1">
    <source>
        <dbReference type="ARBA" id="ARBA00004613"/>
    </source>
</evidence>
<dbReference type="GO" id="GO:0005576">
    <property type="term" value="C:extracellular region"/>
    <property type="evidence" value="ECO:0007669"/>
    <property type="project" value="UniProtKB-SubCell"/>
</dbReference>
<dbReference type="PANTHER" id="PTHR38340">
    <property type="entry name" value="S-LAYER PROTEIN"/>
    <property type="match status" value="1"/>
</dbReference>
<feature type="region of interest" description="Disordered" evidence="3">
    <location>
        <begin position="222"/>
        <end position="241"/>
    </location>
</feature>
<name>A0A4P7IFW9_9ACTN</name>
<dbReference type="GO" id="GO:0005509">
    <property type="term" value="F:calcium ion binding"/>
    <property type="evidence" value="ECO:0007669"/>
    <property type="project" value="InterPro"/>
</dbReference>
<dbReference type="InterPro" id="IPR050557">
    <property type="entry name" value="RTX_toxin/Mannuronan_C5-epim"/>
</dbReference>
<keyword evidence="4" id="KW-0732">Signal</keyword>
<proteinExistence type="predicted"/>
<feature type="region of interest" description="Disordered" evidence="3">
    <location>
        <begin position="248"/>
        <end position="274"/>
    </location>
</feature>
<reference evidence="5 6" key="1">
    <citation type="submission" date="2019-03" db="EMBL/GenBank/DDBJ databases">
        <title>Three New Species of Nocardioides, Nocardioides euryhalodurans sp. nov., Nocardioides seonyuensis sp. nov. and Nocardioides eburneoflavus sp. nov. Iolated from Soil.</title>
        <authorList>
            <person name="Roh S.G."/>
            <person name="Lee C."/>
            <person name="Kim M.-K."/>
            <person name="Kim S.B."/>
        </authorList>
    </citation>
    <scope>NUCLEOTIDE SEQUENCE [LARGE SCALE GENOMIC DNA]</scope>
    <source>
        <strain evidence="5 6">MMS17-SY207-3</strain>
    </source>
</reference>
<dbReference type="Proteomes" id="UP000294853">
    <property type="component" value="Chromosome"/>
</dbReference>
<keyword evidence="2" id="KW-0964">Secreted</keyword>
<dbReference type="EMBL" id="CP038436">
    <property type="protein sequence ID" value="QBX56194.1"/>
    <property type="molecule type" value="Genomic_DNA"/>
</dbReference>
<evidence type="ECO:0000256" key="3">
    <source>
        <dbReference type="SAM" id="MobiDB-lite"/>
    </source>
</evidence>
<dbReference type="Gene3D" id="2.160.20.160">
    <property type="match status" value="1"/>
</dbReference>
<dbReference type="PROSITE" id="PS00330">
    <property type="entry name" value="HEMOLYSIN_CALCIUM"/>
    <property type="match status" value="1"/>
</dbReference>
<dbReference type="KEGG" id="nsn:EXE58_12420"/>
<keyword evidence="6" id="KW-1185">Reference proteome</keyword>
<dbReference type="PANTHER" id="PTHR38340:SF1">
    <property type="entry name" value="S-LAYER PROTEIN"/>
    <property type="match status" value="1"/>
</dbReference>
<feature type="compositionally biased region" description="Acidic residues" evidence="3">
    <location>
        <begin position="222"/>
        <end position="236"/>
    </location>
</feature>
<feature type="chain" id="PRO_5020393465" evidence="4">
    <location>
        <begin position="28"/>
        <end position="482"/>
    </location>
</feature>
<dbReference type="OrthoDB" id="3765336at2"/>
<dbReference type="InterPro" id="IPR018511">
    <property type="entry name" value="Hemolysin-typ_Ca-bd_CS"/>
</dbReference>
<dbReference type="InterPro" id="IPR001343">
    <property type="entry name" value="Hemolysn_Ca-bd"/>
</dbReference>